<dbReference type="AlphaFoldDB" id="A0A0G0INN6"/>
<evidence type="ECO:0000313" key="3">
    <source>
        <dbReference type="Proteomes" id="UP000034508"/>
    </source>
</evidence>
<dbReference type="PROSITE" id="PS50987">
    <property type="entry name" value="HTH_ARSR_2"/>
    <property type="match status" value="1"/>
</dbReference>
<feature type="domain" description="HTH arsR-type" evidence="1">
    <location>
        <begin position="1"/>
        <end position="76"/>
    </location>
</feature>
<dbReference type="CDD" id="cd00090">
    <property type="entry name" value="HTH_ARSR"/>
    <property type="match status" value="1"/>
</dbReference>
<dbReference type="Gene3D" id="1.10.10.10">
    <property type="entry name" value="Winged helix-like DNA-binding domain superfamily/Winged helix DNA-binding domain"/>
    <property type="match status" value="1"/>
</dbReference>
<gene>
    <name evidence="2" type="ORF">US31_C0017G0005</name>
</gene>
<dbReference type="InterPro" id="IPR036388">
    <property type="entry name" value="WH-like_DNA-bd_sf"/>
</dbReference>
<sequence length="170" mass="19384">MEEKILRLLRENSYSISDISRKIKGDRRTVSKSLEKLNQNGLVEFRNVGMAKLWYLSKSPLLGLLKNKKTGSLIKSLLDNPLDGISIIDENKNLIWMNEKMRKKLGNKKWGKCYEVLAGKSVNCPHCTALKSLQSSKSLVSKGTINNSKYDFITVPLKDKKLFVEIIRNI</sequence>
<dbReference type="InterPro" id="IPR011991">
    <property type="entry name" value="ArsR-like_HTH"/>
</dbReference>
<comment type="caution">
    <text evidence="2">The sequence shown here is derived from an EMBL/GenBank/DDBJ whole genome shotgun (WGS) entry which is preliminary data.</text>
</comment>
<evidence type="ECO:0000313" key="2">
    <source>
        <dbReference type="EMBL" id="KKQ17611.1"/>
    </source>
</evidence>
<protein>
    <recommendedName>
        <fullName evidence="1">HTH arsR-type domain-containing protein</fullName>
    </recommendedName>
</protein>
<proteinExistence type="predicted"/>
<dbReference type="EMBL" id="LBSM01000017">
    <property type="protein sequence ID" value="KKQ17611.1"/>
    <property type="molecule type" value="Genomic_DNA"/>
</dbReference>
<accession>A0A0G0INN6</accession>
<dbReference type="InterPro" id="IPR036390">
    <property type="entry name" value="WH_DNA-bd_sf"/>
</dbReference>
<name>A0A0G0INN6_9BACT</name>
<evidence type="ECO:0000259" key="1">
    <source>
        <dbReference type="PROSITE" id="PS50987"/>
    </source>
</evidence>
<reference evidence="2 3" key="1">
    <citation type="journal article" date="2015" name="Nature">
        <title>rRNA introns, odd ribosomes, and small enigmatic genomes across a large radiation of phyla.</title>
        <authorList>
            <person name="Brown C.T."/>
            <person name="Hug L.A."/>
            <person name="Thomas B.C."/>
            <person name="Sharon I."/>
            <person name="Castelle C.J."/>
            <person name="Singh A."/>
            <person name="Wilkins M.J."/>
            <person name="Williams K.H."/>
            <person name="Banfield J.F."/>
        </authorList>
    </citation>
    <scope>NUCLEOTIDE SEQUENCE [LARGE SCALE GENOMIC DNA]</scope>
</reference>
<organism evidence="2 3">
    <name type="scientific">Berkelbacteria bacterium GW2011_GWA1_36_9</name>
    <dbReference type="NCBI Taxonomy" id="1618331"/>
    <lineage>
        <taxon>Bacteria</taxon>
        <taxon>Candidatus Berkelbacteria</taxon>
    </lineage>
</organism>
<dbReference type="GO" id="GO:0003700">
    <property type="term" value="F:DNA-binding transcription factor activity"/>
    <property type="evidence" value="ECO:0007669"/>
    <property type="project" value="InterPro"/>
</dbReference>
<dbReference type="SUPFAM" id="SSF46785">
    <property type="entry name" value="Winged helix' DNA-binding domain"/>
    <property type="match status" value="1"/>
</dbReference>
<dbReference type="InterPro" id="IPR001845">
    <property type="entry name" value="HTH_ArsR_DNA-bd_dom"/>
</dbReference>
<dbReference type="Pfam" id="PF01022">
    <property type="entry name" value="HTH_5"/>
    <property type="match status" value="1"/>
</dbReference>
<dbReference type="Proteomes" id="UP000034508">
    <property type="component" value="Unassembled WGS sequence"/>
</dbReference>